<dbReference type="RefSeq" id="WP_267161868.1">
    <property type="nucleotide sequence ID" value="NZ_CP112972.1"/>
</dbReference>
<organism evidence="3 4">
    <name type="scientific">Halovenus salina</name>
    <dbReference type="NCBI Taxonomy" id="1510225"/>
    <lineage>
        <taxon>Archaea</taxon>
        <taxon>Methanobacteriati</taxon>
        <taxon>Methanobacteriota</taxon>
        <taxon>Stenosarchaea group</taxon>
        <taxon>Halobacteria</taxon>
        <taxon>Halobacteriales</taxon>
        <taxon>Haloarculaceae</taxon>
        <taxon>Halovenus</taxon>
    </lineage>
</organism>
<evidence type="ECO:0000313" key="4">
    <source>
        <dbReference type="Proteomes" id="UP001596445"/>
    </source>
</evidence>
<comment type="caution">
    <text evidence="3">The sequence shown here is derived from an EMBL/GenBank/DDBJ whole genome shotgun (WGS) entry which is preliminary data.</text>
</comment>
<feature type="transmembrane region" description="Helical" evidence="2">
    <location>
        <begin position="34"/>
        <end position="55"/>
    </location>
</feature>
<feature type="compositionally biased region" description="Acidic residues" evidence="1">
    <location>
        <begin position="114"/>
        <end position="123"/>
    </location>
</feature>
<feature type="region of interest" description="Disordered" evidence="1">
    <location>
        <begin position="65"/>
        <end position="135"/>
    </location>
</feature>
<gene>
    <name evidence="3" type="ORF">ACFQQG_14290</name>
</gene>
<feature type="compositionally biased region" description="Low complexity" evidence="1">
    <location>
        <begin position="65"/>
        <end position="79"/>
    </location>
</feature>
<keyword evidence="2" id="KW-0812">Transmembrane</keyword>
<protein>
    <recommendedName>
        <fullName evidence="5">SHOCT domain-containing protein</fullName>
    </recommendedName>
</protein>
<evidence type="ECO:0000256" key="1">
    <source>
        <dbReference type="SAM" id="MobiDB-lite"/>
    </source>
</evidence>
<evidence type="ECO:0000313" key="3">
    <source>
        <dbReference type="EMBL" id="MFC7059134.1"/>
    </source>
</evidence>
<dbReference type="Proteomes" id="UP001596445">
    <property type="component" value="Unassembled WGS sequence"/>
</dbReference>
<dbReference type="AlphaFoldDB" id="A0ABD5W426"/>
<name>A0ABD5W426_9EURY</name>
<keyword evidence="2" id="KW-0472">Membrane</keyword>
<keyword evidence="4" id="KW-1185">Reference proteome</keyword>
<feature type="compositionally biased region" description="Basic and acidic residues" evidence="1">
    <location>
        <begin position="124"/>
        <end position="135"/>
    </location>
</feature>
<feature type="transmembrane region" description="Helical" evidence="2">
    <location>
        <begin position="7"/>
        <end position="28"/>
    </location>
</feature>
<dbReference type="EMBL" id="JBHSZI010000001">
    <property type="protein sequence ID" value="MFC7059134.1"/>
    <property type="molecule type" value="Genomic_DNA"/>
</dbReference>
<dbReference type="GeneID" id="76631229"/>
<reference evidence="3 4" key="1">
    <citation type="journal article" date="2019" name="Int. J. Syst. Evol. Microbiol.">
        <title>The Global Catalogue of Microorganisms (GCM) 10K type strain sequencing project: providing services to taxonomists for standard genome sequencing and annotation.</title>
        <authorList>
            <consortium name="The Broad Institute Genomics Platform"/>
            <consortium name="The Broad Institute Genome Sequencing Center for Infectious Disease"/>
            <person name="Wu L."/>
            <person name="Ma J."/>
        </authorList>
    </citation>
    <scope>NUCLEOTIDE SEQUENCE [LARGE SCALE GENOMIC DNA]</scope>
    <source>
        <strain evidence="3 4">JCM 30072</strain>
    </source>
</reference>
<feature type="compositionally biased region" description="Polar residues" evidence="1">
    <location>
        <begin position="80"/>
        <end position="93"/>
    </location>
</feature>
<accession>A0ABD5W426</accession>
<evidence type="ECO:0008006" key="5">
    <source>
        <dbReference type="Google" id="ProtNLM"/>
    </source>
</evidence>
<proteinExistence type="predicted"/>
<keyword evidence="2" id="KW-1133">Transmembrane helix</keyword>
<sequence>MDTGKILLWLVLGVVGLVVLNVVVSAVLAAIGLLWGLITTTATLAVVGGLLYGAYRLYGLVSGNDTGSSVSTSRNTSFSQNSDFGGTGNSVDDVQTRYANGEISEAELERELEREMDDDSDFDSIDRELQRERSS</sequence>
<evidence type="ECO:0000256" key="2">
    <source>
        <dbReference type="SAM" id="Phobius"/>
    </source>
</evidence>